<dbReference type="EMBL" id="FQXQ01000004">
    <property type="protein sequence ID" value="SHH82689.1"/>
    <property type="molecule type" value="Genomic_DNA"/>
</dbReference>
<keyword evidence="1" id="KW-0472">Membrane</keyword>
<keyword evidence="1" id="KW-0812">Transmembrane</keyword>
<proteinExistence type="predicted"/>
<dbReference type="OrthoDB" id="981524at2"/>
<feature type="transmembrane region" description="Helical" evidence="1">
    <location>
        <begin position="70"/>
        <end position="90"/>
    </location>
</feature>
<dbReference type="Proteomes" id="UP000184109">
    <property type="component" value="Unassembled WGS sequence"/>
</dbReference>
<sequence length="159" mass="18422">MSNNHQHSDQFLKDLTKGKNPFKTPENYFDNLSEKIAIDVFEQSLPKESGFKTPELYFENFKVKKPQSKIISLLPYLTTAAVIVFGFFIFNNSNQSTIDKLSREEIINYLSSDDGIETNDILNNTLINTDNIMFTSLDNIEMDIDQLDIELNEYDILEY</sequence>
<reference evidence="3" key="1">
    <citation type="submission" date="2016-11" db="EMBL/GenBank/DDBJ databases">
        <authorList>
            <person name="Varghese N."/>
            <person name="Submissions S."/>
        </authorList>
    </citation>
    <scope>NUCLEOTIDE SEQUENCE [LARGE SCALE GENOMIC DNA]</scope>
    <source>
        <strain evidence="3">DSM 100572</strain>
    </source>
</reference>
<evidence type="ECO:0000313" key="2">
    <source>
        <dbReference type="EMBL" id="SHH82689.1"/>
    </source>
</evidence>
<dbReference type="STRING" id="1195760.SAMN05444281_2234"/>
<keyword evidence="3" id="KW-1185">Reference proteome</keyword>
<dbReference type="AlphaFoldDB" id="A0A1M5W525"/>
<gene>
    <name evidence="2" type="ORF">SAMN05444281_2234</name>
</gene>
<evidence type="ECO:0000256" key="1">
    <source>
        <dbReference type="SAM" id="Phobius"/>
    </source>
</evidence>
<evidence type="ECO:0000313" key="3">
    <source>
        <dbReference type="Proteomes" id="UP000184109"/>
    </source>
</evidence>
<organism evidence="2 3">
    <name type="scientific">Wenyingzhuangia marina</name>
    <dbReference type="NCBI Taxonomy" id="1195760"/>
    <lineage>
        <taxon>Bacteria</taxon>
        <taxon>Pseudomonadati</taxon>
        <taxon>Bacteroidota</taxon>
        <taxon>Flavobacteriia</taxon>
        <taxon>Flavobacteriales</taxon>
        <taxon>Flavobacteriaceae</taxon>
        <taxon>Wenyingzhuangia</taxon>
    </lineage>
</organism>
<protein>
    <submittedName>
        <fullName evidence="2">Uncharacterized protein</fullName>
    </submittedName>
</protein>
<dbReference type="RefSeq" id="WP_073121502.1">
    <property type="nucleotide sequence ID" value="NZ_BMEN01000004.1"/>
</dbReference>
<name>A0A1M5W525_9FLAO</name>
<accession>A0A1M5W525</accession>
<keyword evidence="1" id="KW-1133">Transmembrane helix</keyword>